<evidence type="ECO:0000313" key="2">
    <source>
        <dbReference type="Proteomes" id="UP000269377"/>
    </source>
</evidence>
<name>A0A2I7QMA9_9CAUD</name>
<accession>A0A2I7QMA9</accession>
<reference evidence="1 2" key="1">
    <citation type="submission" date="2017-11" db="EMBL/GenBank/DDBJ databases">
        <title>A major lineage of nontailed dsDNA viruses as unrecognized killers of marine bacteria.</title>
        <authorList>
            <person name="Kauffman K.M."/>
            <person name="Hussain F.A."/>
            <person name="Yang J."/>
            <person name="Arevalo P."/>
            <person name="Brown J.M."/>
            <person name="Chang W.K."/>
            <person name="VanInsberghe D."/>
            <person name="Elsherbini J."/>
            <person name="Cutler M.B."/>
            <person name="Kelly L."/>
            <person name="Polz M.F."/>
        </authorList>
    </citation>
    <scope>NUCLEOTIDE SEQUENCE [LARGE SCALE GENOMIC DNA]</scope>
</reference>
<gene>
    <name evidence="1" type="ORF">NVP1025O_041</name>
</gene>
<proteinExistence type="predicted"/>
<protein>
    <submittedName>
        <fullName evidence="1">Uncharacterized protein</fullName>
    </submittedName>
</protein>
<dbReference type="EMBL" id="MG592409">
    <property type="protein sequence ID" value="AUR82524.1"/>
    <property type="molecule type" value="Genomic_DNA"/>
</dbReference>
<organism evidence="1 2">
    <name type="scientific">Vibrio phage 1.025.O._10N.222.46.B6</name>
    <dbReference type="NCBI Taxonomy" id="1881420"/>
    <lineage>
        <taxon>Viruses</taxon>
        <taxon>Duplodnaviria</taxon>
        <taxon>Heunggongvirae</taxon>
        <taxon>Uroviricota</taxon>
        <taxon>Caudoviricetes</taxon>
        <taxon>Schitoviridae</taxon>
        <taxon>Pontosvirinae</taxon>
        <taxon>Nahantvirus</taxon>
        <taxon>Nahantvirus 49C7</taxon>
    </lineage>
</organism>
<evidence type="ECO:0000313" key="1">
    <source>
        <dbReference type="EMBL" id="AUR82524.1"/>
    </source>
</evidence>
<sequence length="64" mass="7018">MSAHILHVARELDDTDGWETAGVFTCKVQAAKWSSQSATRIIIEAPCLDKTFAQMATCNQAYEG</sequence>
<dbReference type="Proteomes" id="UP000269377">
    <property type="component" value="Segment"/>
</dbReference>